<dbReference type="Proteomes" id="UP000789860">
    <property type="component" value="Unassembled WGS sequence"/>
</dbReference>
<sequence length="60" mass="7174">WPPLASKHSEQIYKGRVLFVDKIEIKKYSCNASHVRNRKHATLIFHPHTVYECLEHPWPH</sequence>
<organism evidence="1 2">
    <name type="scientific">Scutellospora calospora</name>
    <dbReference type="NCBI Taxonomy" id="85575"/>
    <lineage>
        <taxon>Eukaryota</taxon>
        <taxon>Fungi</taxon>
        <taxon>Fungi incertae sedis</taxon>
        <taxon>Mucoromycota</taxon>
        <taxon>Glomeromycotina</taxon>
        <taxon>Glomeromycetes</taxon>
        <taxon>Diversisporales</taxon>
        <taxon>Gigasporaceae</taxon>
        <taxon>Scutellospora</taxon>
    </lineage>
</organism>
<comment type="caution">
    <text evidence="1">The sequence shown here is derived from an EMBL/GenBank/DDBJ whole genome shotgun (WGS) entry which is preliminary data.</text>
</comment>
<feature type="non-terminal residue" evidence="1">
    <location>
        <position position="1"/>
    </location>
</feature>
<gene>
    <name evidence="1" type="ORF">SCALOS_LOCUS11183</name>
</gene>
<protein>
    <submittedName>
        <fullName evidence="1">10221_t:CDS:1</fullName>
    </submittedName>
</protein>
<feature type="non-terminal residue" evidence="1">
    <location>
        <position position="60"/>
    </location>
</feature>
<evidence type="ECO:0000313" key="2">
    <source>
        <dbReference type="Proteomes" id="UP000789860"/>
    </source>
</evidence>
<keyword evidence="2" id="KW-1185">Reference proteome</keyword>
<accession>A0ACA9PSC9</accession>
<evidence type="ECO:0000313" key="1">
    <source>
        <dbReference type="EMBL" id="CAG8718950.1"/>
    </source>
</evidence>
<name>A0ACA9PSC9_9GLOM</name>
<reference evidence="1" key="1">
    <citation type="submission" date="2021-06" db="EMBL/GenBank/DDBJ databases">
        <authorList>
            <person name="Kallberg Y."/>
            <person name="Tangrot J."/>
            <person name="Rosling A."/>
        </authorList>
    </citation>
    <scope>NUCLEOTIDE SEQUENCE</scope>
    <source>
        <strain evidence="1">AU212A</strain>
    </source>
</reference>
<dbReference type="EMBL" id="CAJVPM010046530">
    <property type="protein sequence ID" value="CAG8718950.1"/>
    <property type="molecule type" value="Genomic_DNA"/>
</dbReference>
<proteinExistence type="predicted"/>